<feature type="transmembrane region" description="Helical" evidence="2">
    <location>
        <begin position="356"/>
        <end position="372"/>
    </location>
</feature>
<dbReference type="PROSITE" id="PS50005">
    <property type="entry name" value="TPR"/>
    <property type="match status" value="1"/>
</dbReference>
<dbReference type="InterPro" id="IPR019734">
    <property type="entry name" value="TPR_rpt"/>
</dbReference>
<dbReference type="Gene3D" id="1.25.40.10">
    <property type="entry name" value="Tetratricopeptide repeat domain"/>
    <property type="match status" value="1"/>
</dbReference>
<keyword evidence="4" id="KW-1185">Reference proteome</keyword>
<dbReference type="SMART" id="SM00028">
    <property type="entry name" value="TPR"/>
    <property type="match status" value="2"/>
</dbReference>
<comment type="caution">
    <text evidence="3">The sequence shown here is derived from an EMBL/GenBank/DDBJ whole genome shotgun (WGS) entry which is preliminary data.</text>
</comment>
<dbReference type="SUPFAM" id="SSF48452">
    <property type="entry name" value="TPR-like"/>
    <property type="match status" value="1"/>
</dbReference>
<keyword evidence="1" id="KW-0802">TPR repeat</keyword>
<feature type="transmembrane region" description="Helical" evidence="2">
    <location>
        <begin position="325"/>
        <end position="350"/>
    </location>
</feature>
<dbReference type="Proteomes" id="UP001431313">
    <property type="component" value="Unassembled WGS sequence"/>
</dbReference>
<keyword evidence="2" id="KW-0472">Membrane</keyword>
<protein>
    <submittedName>
        <fullName evidence="3">Tetratricopeptide repeat protein</fullName>
    </submittedName>
</protein>
<accession>A0ABT2CMB0</accession>
<dbReference type="EMBL" id="JANUGQ010000024">
    <property type="protein sequence ID" value="MCS0638573.1"/>
    <property type="molecule type" value="Genomic_DNA"/>
</dbReference>
<proteinExistence type="predicted"/>
<dbReference type="Pfam" id="PF14559">
    <property type="entry name" value="TPR_19"/>
    <property type="match status" value="1"/>
</dbReference>
<evidence type="ECO:0000256" key="2">
    <source>
        <dbReference type="SAM" id="Phobius"/>
    </source>
</evidence>
<sequence length="390" mass="42727">MNTEQAVERAEALSSLQRYEEARGLLARRLAEAPEDAVAWTELARCHYRLEQFDEAVAAVQEALRLAPEDVNTLLLHGHLQVRTGAGIDRAVATFREAVRVRPGSAAALATLADHLMRRVTIRSAQADGRFGPDGFRTVTDEELAAGSAEAVALADEAIRLAPEELYPYRIRRFIAGLSGDRETSEAMNRAILRIDPTDAGALSARSRRAAHTPGVRAAEAADLTADALAVAPQSASMRADLDAATYRLLRGTRWLGLFCLVFAAVGLDLWPGETPRELPLPLGQRLWDVLLLAAVWALGTLPRFRRRRRGVRLNLRSLLRRDGWARLALAQAATVTGCALLLALIPWTARDVPRTIFWIALATTLLTMWADRPAVRRAYRAGRTGAAKS</sequence>
<feature type="transmembrane region" description="Helical" evidence="2">
    <location>
        <begin position="255"/>
        <end position="273"/>
    </location>
</feature>
<reference evidence="3" key="1">
    <citation type="submission" date="2022-08" db="EMBL/GenBank/DDBJ databases">
        <authorList>
            <person name="Somphong A."/>
            <person name="Phongsopitanun W."/>
        </authorList>
    </citation>
    <scope>NUCLEOTIDE SEQUENCE</scope>
    <source>
        <strain evidence="3">LP05-1</strain>
    </source>
</reference>
<keyword evidence="2" id="KW-0812">Transmembrane</keyword>
<feature type="repeat" description="TPR" evidence="1">
    <location>
        <begin position="37"/>
        <end position="70"/>
    </location>
</feature>
<dbReference type="RefSeq" id="WP_258789875.1">
    <property type="nucleotide sequence ID" value="NZ_JANUGQ010000024.1"/>
</dbReference>
<keyword evidence="2" id="KW-1133">Transmembrane helix</keyword>
<name>A0ABT2CMB0_9ACTN</name>
<evidence type="ECO:0000313" key="3">
    <source>
        <dbReference type="EMBL" id="MCS0638573.1"/>
    </source>
</evidence>
<organism evidence="3 4">
    <name type="scientific">Streptomyces pyxinae</name>
    <dbReference type="NCBI Taxonomy" id="2970734"/>
    <lineage>
        <taxon>Bacteria</taxon>
        <taxon>Bacillati</taxon>
        <taxon>Actinomycetota</taxon>
        <taxon>Actinomycetes</taxon>
        <taxon>Kitasatosporales</taxon>
        <taxon>Streptomycetaceae</taxon>
        <taxon>Streptomyces</taxon>
    </lineage>
</organism>
<dbReference type="PROSITE" id="PS50293">
    <property type="entry name" value="TPR_REGION"/>
    <property type="match status" value="1"/>
</dbReference>
<evidence type="ECO:0000313" key="4">
    <source>
        <dbReference type="Proteomes" id="UP001431313"/>
    </source>
</evidence>
<evidence type="ECO:0000256" key="1">
    <source>
        <dbReference type="PROSITE-ProRule" id="PRU00339"/>
    </source>
</evidence>
<dbReference type="InterPro" id="IPR011990">
    <property type="entry name" value="TPR-like_helical_dom_sf"/>
</dbReference>
<feature type="transmembrane region" description="Helical" evidence="2">
    <location>
        <begin position="285"/>
        <end position="305"/>
    </location>
</feature>
<gene>
    <name evidence="3" type="ORF">NX801_23520</name>
</gene>